<proteinExistence type="predicted"/>
<keyword evidence="2" id="KW-0805">Transcription regulation</keyword>
<dbReference type="InterPro" id="IPR009061">
    <property type="entry name" value="DNA-bd_dom_put_sf"/>
</dbReference>
<evidence type="ECO:0000259" key="5">
    <source>
        <dbReference type="PROSITE" id="PS50937"/>
    </source>
</evidence>
<name>A0AAT9P8D6_9STAP</name>
<keyword evidence="4" id="KW-0804">Transcription</keyword>
<gene>
    <name evidence="6" type="ORF">KYI10_11870</name>
</gene>
<dbReference type="PANTHER" id="PTHR30204">
    <property type="entry name" value="REDOX-CYCLING DRUG-SENSING TRANSCRIPTIONAL ACTIVATOR SOXR"/>
    <property type="match status" value="1"/>
</dbReference>
<dbReference type="Gene3D" id="1.10.1660.10">
    <property type="match status" value="1"/>
</dbReference>
<keyword evidence="6" id="KW-0614">Plasmid</keyword>
<reference evidence="6" key="1">
    <citation type="submission" date="2024-06" db="EMBL/GenBank/DDBJ databases">
        <title>Prevalence and characterization of methicillin-resistant Macrococcus spp. in food producing animals and meat in Switzerland in 2019.</title>
        <authorList>
            <person name="Keller J.E."/>
            <person name="Schwendener S."/>
            <person name="Neuenschwander J."/>
            <person name="Overesch G."/>
            <person name="Perreten V."/>
        </authorList>
    </citation>
    <scope>NUCLEOTIDE SEQUENCE</scope>
    <source>
        <strain evidence="6">19Msa1099</strain>
        <plasmid evidence="6">p19Msa1047_11</plasmid>
    </source>
</reference>
<evidence type="ECO:0000256" key="3">
    <source>
        <dbReference type="ARBA" id="ARBA00023125"/>
    </source>
</evidence>
<accession>A0AAT9P8D6</accession>
<evidence type="ECO:0000256" key="2">
    <source>
        <dbReference type="ARBA" id="ARBA00023015"/>
    </source>
</evidence>
<dbReference type="Pfam" id="PF13411">
    <property type="entry name" value="MerR_1"/>
    <property type="match status" value="1"/>
</dbReference>
<dbReference type="EMBL" id="CP079956">
    <property type="protein sequence ID" value="QYA34089.1"/>
    <property type="molecule type" value="Genomic_DNA"/>
</dbReference>
<geneLocation type="plasmid" evidence="6">
    <name>p19Msa1047_11</name>
</geneLocation>
<evidence type="ECO:0000256" key="1">
    <source>
        <dbReference type="ARBA" id="ARBA00022491"/>
    </source>
</evidence>
<sequence length="157" mass="19075">MELYKITEFAELIGKTPQTLRIWDKKGKLKPNYRDENGWRLYTEEQLKEYLRSTSTIPKKRNIVYIKDHIRYEEEKQLILIDRYCRKEKVKVDEVIYEKGKFYETSLFKAIVDEIIRGEVEYLIIIDRDVFYPSIFTIFFQLIENTDTKLMIISELI</sequence>
<dbReference type="SUPFAM" id="SSF46955">
    <property type="entry name" value="Putative DNA-binding domain"/>
    <property type="match status" value="1"/>
</dbReference>
<dbReference type="GO" id="GO:0003677">
    <property type="term" value="F:DNA binding"/>
    <property type="evidence" value="ECO:0007669"/>
    <property type="project" value="UniProtKB-KW"/>
</dbReference>
<dbReference type="AlphaFoldDB" id="A0AAT9P8D6"/>
<dbReference type="InterPro" id="IPR000551">
    <property type="entry name" value="MerR-type_HTH_dom"/>
</dbReference>
<keyword evidence="3" id="KW-0238">DNA-binding</keyword>
<dbReference type="PANTHER" id="PTHR30204:SF69">
    <property type="entry name" value="MERR-FAMILY TRANSCRIPTIONAL REGULATOR"/>
    <property type="match status" value="1"/>
</dbReference>
<evidence type="ECO:0000256" key="4">
    <source>
        <dbReference type="ARBA" id="ARBA00023163"/>
    </source>
</evidence>
<evidence type="ECO:0000313" key="6">
    <source>
        <dbReference type="EMBL" id="QYA34089.1"/>
    </source>
</evidence>
<protein>
    <submittedName>
        <fullName evidence="6">MerR family transcriptional regulator</fullName>
    </submittedName>
</protein>
<feature type="domain" description="HTH merR-type" evidence="5">
    <location>
        <begin position="3"/>
        <end position="47"/>
    </location>
</feature>
<dbReference type="SMART" id="SM00422">
    <property type="entry name" value="HTH_MERR"/>
    <property type="match status" value="1"/>
</dbReference>
<keyword evidence="1" id="KW-0678">Repressor</keyword>
<organism evidence="6">
    <name type="scientific">Macrococcus psychrotolerans</name>
    <dbReference type="NCBI Taxonomy" id="3039389"/>
    <lineage>
        <taxon>Bacteria</taxon>
        <taxon>Bacillati</taxon>
        <taxon>Bacillota</taxon>
        <taxon>Bacilli</taxon>
        <taxon>Bacillales</taxon>
        <taxon>Staphylococcaceae</taxon>
        <taxon>Macrococcus</taxon>
    </lineage>
</organism>
<dbReference type="InterPro" id="IPR047057">
    <property type="entry name" value="MerR_fam"/>
</dbReference>
<dbReference type="PROSITE" id="PS50937">
    <property type="entry name" value="HTH_MERR_2"/>
    <property type="match status" value="1"/>
</dbReference>
<dbReference type="GO" id="GO:0003700">
    <property type="term" value="F:DNA-binding transcription factor activity"/>
    <property type="evidence" value="ECO:0007669"/>
    <property type="project" value="InterPro"/>
</dbReference>